<dbReference type="EMBL" id="JABGBW010000001">
    <property type="protein sequence ID" value="MBC2575553.1"/>
    <property type="molecule type" value="Genomic_DNA"/>
</dbReference>
<comment type="caution">
    <text evidence="2">The sequence shown here is derived from an EMBL/GenBank/DDBJ whole genome shotgun (WGS) entry which is preliminary data.</text>
</comment>
<keyword evidence="1" id="KW-1133">Transmembrane helix</keyword>
<protein>
    <submittedName>
        <fullName evidence="2">Uncharacterized protein</fullName>
    </submittedName>
</protein>
<organism evidence="2 3">
    <name type="scientific">Peptostreptococcus canis</name>
    <dbReference type="NCBI Taxonomy" id="1159213"/>
    <lineage>
        <taxon>Bacteria</taxon>
        <taxon>Bacillati</taxon>
        <taxon>Bacillota</taxon>
        <taxon>Clostridia</taxon>
        <taxon>Peptostreptococcales</taxon>
        <taxon>Peptostreptococcaceae</taxon>
        <taxon>Peptostreptococcus</taxon>
    </lineage>
</organism>
<dbReference type="RefSeq" id="WP_185623552.1">
    <property type="nucleotide sequence ID" value="NZ_JABGBW010000001.1"/>
</dbReference>
<evidence type="ECO:0000313" key="2">
    <source>
        <dbReference type="EMBL" id="MBC2575553.1"/>
    </source>
</evidence>
<name>A0ABR6TK84_9FIRM</name>
<sequence>MNIIIDLGNIWEMLSAIGTIGAVVLSLWLSRRNELPRLYVHYCMNYSSDLVEKTHIFEIVNIGTIPTTVIDEGLSLFNRKYFNSTICFQGVVNSSFSSKDLATSYSNTLRPGESMTIEIEFQNMIDTVNLLMQRKNKSKCYFYIIDSTCQMYFTKLSVKGIVNE</sequence>
<gene>
    <name evidence="2" type="ORF">HLB29_02505</name>
</gene>
<dbReference type="Proteomes" id="UP000713904">
    <property type="component" value="Unassembled WGS sequence"/>
</dbReference>
<proteinExistence type="predicted"/>
<accession>A0ABR6TK84</accession>
<evidence type="ECO:0000313" key="3">
    <source>
        <dbReference type="Proteomes" id="UP000713904"/>
    </source>
</evidence>
<keyword evidence="1" id="KW-0812">Transmembrane</keyword>
<keyword evidence="3" id="KW-1185">Reference proteome</keyword>
<reference evidence="2 3" key="1">
    <citation type="submission" date="2020-05" db="EMBL/GenBank/DDBJ databases">
        <title>Draft genome of xy-202 and genomic insight in genome of the genus Peptostreptococcus.</title>
        <authorList>
            <person name="Zhang Z."/>
        </authorList>
    </citation>
    <scope>NUCLEOTIDE SEQUENCE [LARGE SCALE GENOMIC DNA]</scope>
    <source>
        <strain evidence="2 3">DSM 27025</strain>
    </source>
</reference>
<feature type="transmembrane region" description="Helical" evidence="1">
    <location>
        <begin position="12"/>
        <end position="29"/>
    </location>
</feature>
<keyword evidence="1" id="KW-0472">Membrane</keyword>
<evidence type="ECO:0000256" key="1">
    <source>
        <dbReference type="SAM" id="Phobius"/>
    </source>
</evidence>